<gene>
    <name evidence="2" type="ORF">PILCRDRAFT_819887</name>
</gene>
<dbReference type="STRING" id="765440.A0A0C3FUM7"/>
<evidence type="ECO:0000259" key="1">
    <source>
        <dbReference type="Pfam" id="PF01738"/>
    </source>
</evidence>
<name>A0A0C3FUM7_PILCF</name>
<dbReference type="InParanoid" id="A0A0C3FUM7"/>
<evidence type="ECO:0000313" key="3">
    <source>
        <dbReference type="Proteomes" id="UP000054166"/>
    </source>
</evidence>
<sequence>MTSATLASVPSECCFTGFKHTGTPSGTTTTIAGVNTYVSEPKESHSGSAKVVVFFSDVYGPLYLNNQLVQDYFATCGFTVLGLDYFFGDPIQNHLNEEGWDRPAWMTKSRKAAGEFVPKWFEAVKEKYGPNAKYSAVGYCFGALYAVDLATTDSLVAAAFAHPASLEESHFEKIKAPLLMSCAETDNTFPVESRRRAEDILAQRKASYHIQVFSGVSHGFASRGDLENPTVCWAKEESARGVASWFKRFSV</sequence>
<protein>
    <recommendedName>
        <fullName evidence="1">Dienelactone hydrolase domain-containing protein</fullName>
    </recommendedName>
</protein>
<dbReference type="PANTHER" id="PTHR17630:SF44">
    <property type="entry name" value="PROTEIN AIM2"/>
    <property type="match status" value="1"/>
</dbReference>
<dbReference type="HOGENOM" id="CLU_054590_2_1_1"/>
<dbReference type="GO" id="GO:0016787">
    <property type="term" value="F:hydrolase activity"/>
    <property type="evidence" value="ECO:0007669"/>
    <property type="project" value="InterPro"/>
</dbReference>
<accession>A0A0C3FUM7</accession>
<organism evidence="2 3">
    <name type="scientific">Piloderma croceum (strain F 1598)</name>
    <dbReference type="NCBI Taxonomy" id="765440"/>
    <lineage>
        <taxon>Eukaryota</taxon>
        <taxon>Fungi</taxon>
        <taxon>Dikarya</taxon>
        <taxon>Basidiomycota</taxon>
        <taxon>Agaricomycotina</taxon>
        <taxon>Agaricomycetes</taxon>
        <taxon>Agaricomycetidae</taxon>
        <taxon>Atheliales</taxon>
        <taxon>Atheliaceae</taxon>
        <taxon>Piloderma</taxon>
    </lineage>
</organism>
<dbReference type="AlphaFoldDB" id="A0A0C3FUM7"/>
<keyword evidence="3" id="KW-1185">Reference proteome</keyword>
<dbReference type="EMBL" id="KN832992">
    <property type="protein sequence ID" value="KIM83119.1"/>
    <property type="molecule type" value="Genomic_DNA"/>
</dbReference>
<dbReference type="Proteomes" id="UP000054166">
    <property type="component" value="Unassembled WGS sequence"/>
</dbReference>
<reference evidence="2 3" key="1">
    <citation type="submission" date="2014-04" db="EMBL/GenBank/DDBJ databases">
        <authorList>
            <consortium name="DOE Joint Genome Institute"/>
            <person name="Kuo A."/>
            <person name="Tarkka M."/>
            <person name="Buscot F."/>
            <person name="Kohler A."/>
            <person name="Nagy L.G."/>
            <person name="Floudas D."/>
            <person name="Copeland A."/>
            <person name="Barry K.W."/>
            <person name="Cichocki N."/>
            <person name="Veneault-Fourrey C."/>
            <person name="LaButti K."/>
            <person name="Lindquist E.A."/>
            <person name="Lipzen A."/>
            <person name="Lundell T."/>
            <person name="Morin E."/>
            <person name="Murat C."/>
            <person name="Sun H."/>
            <person name="Tunlid A."/>
            <person name="Henrissat B."/>
            <person name="Grigoriev I.V."/>
            <person name="Hibbett D.S."/>
            <person name="Martin F."/>
            <person name="Nordberg H.P."/>
            <person name="Cantor M.N."/>
            <person name="Hua S.X."/>
        </authorList>
    </citation>
    <scope>NUCLEOTIDE SEQUENCE [LARGE SCALE GENOMIC DNA]</scope>
    <source>
        <strain evidence="2 3">F 1598</strain>
    </source>
</reference>
<dbReference type="Gene3D" id="3.40.50.1820">
    <property type="entry name" value="alpha/beta hydrolase"/>
    <property type="match status" value="1"/>
</dbReference>
<dbReference type="PANTHER" id="PTHR17630">
    <property type="entry name" value="DIENELACTONE HYDROLASE"/>
    <property type="match status" value="1"/>
</dbReference>
<dbReference type="InterPro" id="IPR029058">
    <property type="entry name" value="AB_hydrolase_fold"/>
</dbReference>
<dbReference type="SUPFAM" id="SSF53474">
    <property type="entry name" value="alpha/beta-Hydrolases"/>
    <property type="match status" value="1"/>
</dbReference>
<evidence type="ECO:0000313" key="2">
    <source>
        <dbReference type="EMBL" id="KIM83119.1"/>
    </source>
</evidence>
<dbReference type="OrthoDB" id="1393670at2759"/>
<proteinExistence type="predicted"/>
<dbReference type="Pfam" id="PF01738">
    <property type="entry name" value="DLH"/>
    <property type="match status" value="1"/>
</dbReference>
<dbReference type="InterPro" id="IPR002925">
    <property type="entry name" value="Dienelactn_hydro"/>
</dbReference>
<reference evidence="3" key="2">
    <citation type="submission" date="2015-01" db="EMBL/GenBank/DDBJ databases">
        <title>Evolutionary Origins and Diversification of the Mycorrhizal Mutualists.</title>
        <authorList>
            <consortium name="DOE Joint Genome Institute"/>
            <consortium name="Mycorrhizal Genomics Consortium"/>
            <person name="Kohler A."/>
            <person name="Kuo A."/>
            <person name="Nagy L.G."/>
            <person name="Floudas D."/>
            <person name="Copeland A."/>
            <person name="Barry K.W."/>
            <person name="Cichocki N."/>
            <person name="Veneault-Fourrey C."/>
            <person name="LaButti K."/>
            <person name="Lindquist E.A."/>
            <person name="Lipzen A."/>
            <person name="Lundell T."/>
            <person name="Morin E."/>
            <person name="Murat C."/>
            <person name="Riley R."/>
            <person name="Ohm R."/>
            <person name="Sun H."/>
            <person name="Tunlid A."/>
            <person name="Henrissat B."/>
            <person name="Grigoriev I.V."/>
            <person name="Hibbett D.S."/>
            <person name="Martin F."/>
        </authorList>
    </citation>
    <scope>NUCLEOTIDE SEQUENCE [LARGE SCALE GENOMIC DNA]</scope>
    <source>
        <strain evidence="3">F 1598</strain>
    </source>
</reference>
<feature type="domain" description="Dienelactone hydrolase" evidence="1">
    <location>
        <begin position="35"/>
        <end position="249"/>
    </location>
</feature>